<keyword evidence="2" id="KW-0325">Glycoprotein</keyword>
<feature type="signal peptide" evidence="7">
    <location>
        <begin position="1"/>
        <end position="34"/>
    </location>
</feature>
<accession>G1Q318</accession>
<dbReference type="Ensembl" id="ENSMLUT00000027430.1">
    <property type="protein sequence ID" value="ENSMLUP00000018101.1"/>
    <property type="gene ID" value="ENSMLUG00000024374.1"/>
</dbReference>
<reference evidence="9" key="3">
    <citation type="submission" date="2025-09" db="UniProtKB">
        <authorList>
            <consortium name="Ensembl"/>
        </authorList>
    </citation>
    <scope>IDENTIFICATION</scope>
</reference>
<organism evidence="9 10">
    <name type="scientific">Myotis lucifugus</name>
    <name type="common">Little brown bat</name>
    <dbReference type="NCBI Taxonomy" id="59463"/>
    <lineage>
        <taxon>Eukaryota</taxon>
        <taxon>Metazoa</taxon>
        <taxon>Chordata</taxon>
        <taxon>Craniata</taxon>
        <taxon>Vertebrata</taxon>
        <taxon>Euteleostomi</taxon>
        <taxon>Mammalia</taxon>
        <taxon>Eutheria</taxon>
        <taxon>Laurasiatheria</taxon>
        <taxon>Chiroptera</taxon>
        <taxon>Yangochiroptera</taxon>
        <taxon>Vespertilionidae</taxon>
        <taxon>Myotis</taxon>
    </lineage>
</organism>
<dbReference type="CDD" id="cd05774">
    <property type="entry name" value="IgV_CEACAM_D1"/>
    <property type="match status" value="1"/>
</dbReference>
<keyword evidence="3" id="KW-0393">Immunoglobulin domain</keyword>
<dbReference type="InterPro" id="IPR050831">
    <property type="entry name" value="CEA_cell_adhesion"/>
</dbReference>
<dbReference type="STRING" id="59463.ENSMLUP00000018101"/>
<dbReference type="SUPFAM" id="SSF48726">
    <property type="entry name" value="Immunoglobulin"/>
    <property type="match status" value="2"/>
</dbReference>
<evidence type="ECO:0000313" key="10">
    <source>
        <dbReference type="Proteomes" id="UP000001074"/>
    </source>
</evidence>
<dbReference type="InterPro" id="IPR003599">
    <property type="entry name" value="Ig_sub"/>
</dbReference>
<proteinExistence type="inferred from homology"/>
<dbReference type="PROSITE" id="PS50835">
    <property type="entry name" value="IG_LIKE"/>
    <property type="match status" value="1"/>
</dbReference>
<keyword evidence="6" id="KW-1133">Transmembrane helix</keyword>
<dbReference type="GO" id="GO:0002682">
    <property type="term" value="P:regulation of immune system process"/>
    <property type="evidence" value="ECO:0007669"/>
    <property type="project" value="TreeGrafter"/>
</dbReference>
<keyword evidence="10" id="KW-1185">Reference proteome</keyword>
<dbReference type="PANTHER" id="PTHR44427:SF1">
    <property type="entry name" value="CARCINOEMBRYONIC ANTIGEN-RELATED CELL ADHESION MOLECULE 1"/>
    <property type="match status" value="1"/>
</dbReference>
<evidence type="ECO:0000256" key="2">
    <source>
        <dbReference type="ARBA" id="ARBA00023180"/>
    </source>
</evidence>
<name>G1Q318_MYOLU</name>
<evidence type="ECO:0000256" key="3">
    <source>
        <dbReference type="ARBA" id="ARBA00023319"/>
    </source>
</evidence>
<dbReference type="CDD" id="cd05740">
    <property type="entry name" value="IgI_hCEACAM_2_4_6_like"/>
    <property type="match status" value="1"/>
</dbReference>
<evidence type="ECO:0000256" key="5">
    <source>
        <dbReference type="SAM" id="MobiDB-lite"/>
    </source>
</evidence>
<evidence type="ECO:0000259" key="8">
    <source>
        <dbReference type="PROSITE" id="PS50835"/>
    </source>
</evidence>
<dbReference type="InterPro" id="IPR003598">
    <property type="entry name" value="Ig_sub2"/>
</dbReference>
<sequence length="343" mass="37532">MESLSAPAHRGCVPRQGLLLAASLLTFWSLPTTAQLTIESVPPNAAEGKDVLLRVHNLPRNLMGYMWYKGEIVGGDLQIVSYVIDTQTTSLGPAYSHRETIYPNGSLLFQKVTLQDTGYYTLQAVDKDFRSKRVTGQIRVYQPVGKPSIRASNATVTEHKDAVVLTCLTNDMGISFRWLFKNQILPHKDRMKLSQGNSILTIDPVRREDTGGYQCEIFNPISSSKSDPLELDVQYDPTLPSPGISDGAIAGIVIGVLAGVALIAALVYFLYFRKTGGASDQRDLTEHKPPASNHSQDHSDNSPNKIHEVTYSLLGFSGQESKKPTSASPSPTGTEPVYAEIKK</sequence>
<feature type="region of interest" description="Disordered" evidence="5">
    <location>
        <begin position="280"/>
        <end position="305"/>
    </location>
</feature>
<keyword evidence="1 7" id="KW-0732">Signal</keyword>
<dbReference type="Pfam" id="PF00047">
    <property type="entry name" value="ig"/>
    <property type="match status" value="1"/>
</dbReference>
<keyword evidence="6" id="KW-0812">Transmembrane</keyword>
<dbReference type="HOGENOM" id="CLU_024555_4_0_1"/>
<dbReference type="PANTHER" id="PTHR44427">
    <property type="entry name" value="CARCINOEMBRYONIC ANTIGEN-RELATED CELL ADHESION MOLECULE 19"/>
    <property type="match status" value="1"/>
</dbReference>
<dbReference type="GO" id="GO:0007165">
    <property type="term" value="P:signal transduction"/>
    <property type="evidence" value="ECO:0007669"/>
    <property type="project" value="TreeGrafter"/>
</dbReference>
<dbReference type="InterPro" id="IPR013106">
    <property type="entry name" value="Ig_V-set"/>
</dbReference>
<evidence type="ECO:0000256" key="1">
    <source>
        <dbReference type="ARBA" id="ARBA00022729"/>
    </source>
</evidence>
<feature type="chain" id="PRO_5003419060" description="Ig-like domain-containing protein" evidence="7">
    <location>
        <begin position="35"/>
        <end position="343"/>
    </location>
</feature>
<dbReference type="InterPro" id="IPR013151">
    <property type="entry name" value="Immunoglobulin_dom"/>
</dbReference>
<dbReference type="Pfam" id="PF07686">
    <property type="entry name" value="V-set"/>
    <property type="match status" value="1"/>
</dbReference>
<dbReference type="OMA" id="WIDLHIT"/>
<dbReference type="GO" id="GO:0009986">
    <property type="term" value="C:cell surface"/>
    <property type="evidence" value="ECO:0007669"/>
    <property type="project" value="TreeGrafter"/>
</dbReference>
<reference evidence="9 10" key="1">
    <citation type="journal article" date="2011" name="Nature">
        <title>A high-resolution map of human evolutionary constraint using 29 mammals.</title>
        <authorList>
            <person name="Lindblad-Toh K."/>
            <person name="Garber M."/>
            <person name="Zuk O."/>
            <person name="Lin M.F."/>
            <person name="Parker B.J."/>
            <person name="Washietl S."/>
            <person name="Kheradpour P."/>
            <person name="Ernst J."/>
            <person name="Jordan G."/>
            <person name="Mauceli E."/>
            <person name="Ward L.D."/>
            <person name="Lowe C.B."/>
            <person name="Holloway A.K."/>
            <person name="Clamp M."/>
            <person name="Gnerre S."/>
            <person name="Alfoldi J."/>
            <person name="Beal K."/>
            <person name="Chang J."/>
            <person name="Clawson H."/>
            <person name="Cuff J."/>
            <person name="Di Palma F."/>
            <person name="Fitzgerald S."/>
            <person name="Flicek P."/>
            <person name="Guttman M."/>
            <person name="Hubisz M.J."/>
            <person name="Jaffe D.B."/>
            <person name="Jungreis I."/>
            <person name="Kent W.J."/>
            <person name="Kostka D."/>
            <person name="Lara M."/>
            <person name="Martins A.L."/>
            <person name="Massingham T."/>
            <person name="Moltke I."/>
            <person name="Raney B.J."/>
            <person name="Rasmussen M.D."/>
            <person name="Robinson J."/>
            <person name="Stark A."/>
            <person name="Vilella A.J."/>
            <person name="Wen J."/>
            <person name="Xie X."/>
            <person name="Zody M.C."/>
            <person name="Baldwin J."/>
            <person name="Bloom T."/>
            <person name="Chin C.W."/>
            <person name="Heiman D."/>
            <person name="Nicol R."/>
            <person name="Nusbaum C."/>
            <person name="Young S."/>
            <person name="Wilkinson J."/>
            <person name="Worley K.C."/>
            <person name="Kovar C.L."/>
            <person name="Muzny D.M."/>
            <person name="Gibbs R.A."/>
            <person name="Cree A."/>
            <person name="Dihn H.H."/>
            <person name="Fowler G."/>
            <person name="Jhangiani S."/>
            <person name="Joshi V."/>
            <person name="Lee S."/>
            <person name="Lewis L.R."/>
            <person name="Nazareth L.V."/>
            <person name="Okwuonu G."/>
            <person name="Santibanez J."/>
            <person name="Warren W.C."/>
            <person name="Mardis E.R."/>
            <person name="Weinstock G.M."/>
            <person name="Wilson R.K."/>
            <person name="Delehaunty K."/>
            <person name="Dooling D."/>
            <person name="Fronik C."/>
            <person name="Fulton L."/>
            <person name="Fulton B."/>
            <person name="Graves T."/>
            <person name="Minx P."/>
            <person name="Sodergren E."/>
            <person name="Birney E."/>
            <person name="Margulies E.H."/>
            <person name="Herrero J."/>
            <person name="Green E.D."/>
            <person name="Haussler D."/>
            <person name="Siepel A."/>
            <person name="Goldman N."/>
            <person name="Pollard K.S."/>
            <person name="Pedersen J.S."/>
            <person name="Lander E.S."/>
            <person name="Kellis M."/>
        </authorList>
    </citation>
    <scope>NUCLEOTIDE SEQUENCE [LARGE SCALE GENOMIC DNA]</scope>
</reference>
<evidence type="ECO:0000313" key="9">
    <source>
        <dbReference type="Ensembl" id="ENSMLUP00000018101.1"/>
    </source>
</evidence>
<evidence type="ECO:0000256" key="7">
    <source>
        <dbReference type="SAM" id="SignalP"/>
    </source>
</evidence>
<dbReference type="eggNOG" id="ENOG502T1YP">
    <property type="taxonomic scope" value="Eukaryota"/>
</dbReference>
<dbReference type="SMART" id="SM00409">
    <property type="entry name" value="IG"/>
    <property type="match status" value="2"/>
</dbReference>
<dbReference type="CDD" id="cd12087">
    <property type="entry name" value="TM_EGFR-like"/>
    <property type="match status" value="1"/>
</dbReference>
<dbReference type="GO" id="GO:1990782">
    <property type="term" value="F:protein tyrosine kinase binding"/>
    <property type="evidence" value="ECO:0007669"/>
    <property type="project" value="TreeGrafter"/>
</dbReference>
<dbReference type="InterPro" id="IPR013783">
    <property type="entry name" value="Ig-like_fold"/>
</dbReference>
<dbReference type="Proteomes" id="UP000001074">
    <property type="component" value="Unassembled WGS sequence"/>
</dbReference>
<reference evidence="9" key="2">
    <citation type="submission" date="2025-08" db="UniProtKB">
        <authorList>
            <consortium name="Ensembl"/>
        </authorList>
    </citation>
    <scope>IDENTIFICATION</scope>
</reference>
<dbReference type="GO" id="GO:0005886">
    <property type="term" value="C:plasma membrane"/>
    <property type="evidence" value="ECO:0007669"/>
    <property type="project" value="TreeGrafter"/>
</dbReference>
<evidence type="ECO:0000256" key="6">
    <source>
        <dbReference type="SAM" id="Phobius"/>
    </source>
</evidence>
<evidence type="ECO:0000256" key="4">
    <source>
        <dbReference type="ARBA" id="ARBA00038222"/>
    </source>
</evidence>
<dbReference type="EMBL" id="AAPE02047726">
    <property type="status" value="NOT_ANNOTATED_CDS"/>
    <property type="molecule type" value="Genomic_DNA"/>
</dbReference>
<dbReference type="InterPro" id="IPR007110">
    <property type="entry name" value="Ig-like_dom"/>
</dbReference>
<dbReference type="Gene3D" id="2.60.40.10">
    <property type="entry name" value="Immunoglobulins"/>
    <property type="match status" value="2"/>
</dbReference>
<feature type="transmembrane region" description="Helical" evidence="6">
    <location>
        <begin position="248"/>
        <end position="272"/>
    </location>
</feature>
<feature type="domain" description="Ig-like" evidence="8">
    <location>
        <begin position="147"/>
        <end position="232"/>
    </location>
</feature>
<dbReference type="GeneTree" id="ENSGT01100000263479"/>
<dbReference type="FunFam" id="2.60.40.10:FF:000244">
    <property type="entry name" value="carcinoembryonic antigen-related cell adhesion molecule 16"/>
    <property type="match status" value="1"/>
</dbReference>
<dbReference type="AlphaFoldDB" id="G1Q318"/>
<dbReference type="InParanoid" id="G1Q318"/>
<feature type="region of interest" description="Disordered" evidence="5">
    <location>
        <begin position="318"/>
        <end position="343"/>
    </location>
</feature>
<dbReference type="FunFam" id="2.60.40.10:FF:000340">
    <property type="entry name" value="Carcinoembryonic antigen-related cell adhesion molecule 1"/>
    <property type="match status" value="1"/>
</dbReference>
<protein>
    <recommendedName>
        <fullName evidence="8">Ig-like domain-containing protein</fullName>
    </recommendedName>
</protein>
<keyword evidence="6" id="KW-0472">Membrane</keyword>
<comment type="similarity">
    <text evidence="4">Belongs to the immunoglobulin superfamily. CEA family.</text>
</comment>
<feature type="compositionally biased region" description="Low complexity" evidence="5">
    <location>
        <begin position="324"/>
        <end position="336"/>
    </location>
</feature>
<dbReference type="InterPro" id="IPR036179">
    <property type="entry name" value="Ig-like_dom_sf"/>
</dbReference>
<dbReference type="SMART" id="SM00408">
    <property type="entry name" value="IGc2"/>
    <property type="match status" value="1"/>
</dbReference>